<dbReference type="EMBL" id="JARBHB010000013">
    <property type="protein sequence ID" value="KAJ8870202.1"/>
    <property type="molecule type" value="Genomic_DNA"/>
</dbReference>
<evidence type="ECO:0000313" key="3">
    <source>
        <dbReference type="Proteomes" id="UP001159363"/>
    </source>
</evidence>
<name>A0ABQ9GCS3_9NEOP</name>
<feature type="region of interest" description="Disordered" evidence="1">
    <location>
        <begin position="203"/>
        <end position="229"/>
    </location>
</feature>
<keyword evidence="3" id="KW-1185">Reference proteome</keyword>
<sequence>MDLAAGTGILQELTSDLGEVNRVRFSGEVAPGFSHARIVPDDASGKRVFSGFSCFPRPFIPALLHTHLSSLSSALKSSMLRATQISSIAHPSHCDTIACKSGFEEIVRRVDQLLVLIFNAREGKRALRRLTDTSASFDTSSVDNRVTLRHRNKDVRWIKWRDYLLRLNSCTNVYSSVTILTSTALAKMPIALGSGTVEYNANNGTAPECKGRRNGRPPIKSADQRHRPARLPLTKNSEVTRPGIELDSPWWKASSPTAQPPSVRGGSVKKKKNPPYRLAAPRHLLPPPDVRDLTPAREATAVDIFQYFAAGTSPTDITALTHVPNPAVFATVGMFPACWIQLFRELITRLRSRPHFSCRAENPVYVPSCERMG</sequence>
<organism evidence="2 3">
    <name type="scientific">Dryococelus australis</name>
    <dbReference type="NCBI Taxonomy" id="614101"/>
    <lineage>
        <taxon>Eukaryota</taxon>
        <taxon>Metazoa</taxon>
        <taxon>Ecdysozoa</taxon>
        <taxon>Arthropoda</taxon>
        <taxon>Hexapoda</taxon>
        <taxon>Insecta</taxon>
        <taxon>Pterygota</taxon>
        <taxon>Neoptera</taxon>
        <taxon>Polyneoptera</taxon>
        <taxon>Phasmatodea</taxon>
        <taxon>Verophasmatodea</taxon>
        <taxon>Anareolatae</taxon>
        <taxon>Phasmatidae</taxon>
        <taxon>Eurycanthinae</taxon>
        <taxon>Dryococelus</taxon>
    </lineage>
</organism>
<evidence type="ECO:0000313" key="2">
    <source>
        <dbReference type="EMBL" id="KAJ8870202.1"/>
    </source>
</evidence>
<gene>
    <name evidence="2" type="ORF">PR048_029218</name>
</gene>
<protein>
    <submittedName>
        <fullName evidence="2">Uncharacterized protein</fullName>
    </submittedName>
</protein>
<proteinExistence type="predicted"/>
<comment type="caution">
    <text evidence="2">The sequence shown here is derived from an EMBL/GenBank/DDBJ whole genome shotgun (WGS) entry which is preliminary data.</text>
</comment>
<evidence type="ECO:0000256" key="1">
    <source>
        <dbReference type="SAM" id="MobiDB-lite"/>
    </source>
</evidence>
<dbReference type="Proteomes" id="UP001159363">
    <property type="component" value="Chromosome 12"/>
</dbReference>
<feature type="region of interest" description="Disordered" evidence="1">
    <location>
        <begin position="249"/>
        <end position="289"/>
    </location>
</feature>
<accession>A0ABQ9GCS3</accession>
<reference evidence="2 3" key="1">
    <citation type="submission" date="2023-02" db="EMBL/GenBank/DDBJ databases">
        <title>LHISI_Scaffold_Assembly.</title>
        <authorList>
            <person name="Stuart O.P."/>
            <person name="Cleave R."/>
            <person name="Magrath M.J.L."/>
            <person name="Mikheyev A.S."/>
        </authorList>
    </citation>
    <scope>NUCLEOTIDE SEQUENCE [LARGE SCALE GENOMIC DNA]</scope>
    <source>
        <strain evidence="2">Daus_M_001</strain>
        <tissue evidence="2">Leg muscle</tissue>
    </source>
</reference>